<feature type="compositionally biased region" description="Basic and acidic residues" evidence="1">
    <location>
        <begin position="407"/>
        <end position="419"/>
    </location>
</feature>
<reference evidence="2 3" key="1">
    <citation type="journal article" date="2024" name="G3 (Bethesda)">
        <title>Genome assembly of Hibiscus sabdariffa L. provides insights into metabolisms of medicinal natural products.</title>
        <authorList>
            <person name="Kim T."/>
        </authorList>
    </citation>
    <scope>NUCLEOTIDE SEQUENCE [LARGE SCALE GENOMIC DNA]</scope>
    <source>
        <strain evidence="2">TK-2024</strain>
        <tissue evidence="2">Old leaves</tissue>
    </source>
</reference>
<gene>
    <name evidence="2" type="ORF">V6N11_071973</name>
</gene>
<feature type="region of interest" description="Disordered" evidence="1">
    <location>
        <begin position="44"/>
        <end position="141"/>
    </location>
</feature>
<feature type="compositionally biased region" description="Basic and acidic residues" evidence="1">
    <location>
        <begin position="108"/>
        <end position="118"/>
    </location>
</feature>
<organism evidence="2 3">
    <name type="scientific">Hibiscus sabdariffa</name>
    <name type="common">roselle</name>
    <dbReference type="NCBI Taxonomy" id="183260"/>
    <lineage>
        <taxon>Eukaryota</taxon>
        <taxon>Viridiplantae</taxon>
        <taxon>Streptophyta</taxon>
        <taxon>Embryophyta</taxon>
        <taxon>Tracheophyta</taxon>
        <taxon>Spermatophyta</taxon>
        <taxon>Magnoliopsida</taxon>
        <taxon>eudicotyledons</taxon>
        <taxon>Gunneridae</taxon>
        <taxon>Pentapetalae</taxon>
        <taxon>rosids</taxon>
        <taxon>malvids</taxon>
        <taxon>Malvales</taxon>
        <taxon>Malvaceae</taxon>
        <taxon>Malvoideae</taxon>
        <taxon>Hibiscus</taxon>
    </lineage>
</organism>
<feature type="compositionally biased region" description="Polar residues" evidence="1">
    <location>
        <begin position="45"/>
        <end position="54"/>
    </location>
</feature>
<feature type="region of interest" description="Disordered" evidence="1">
    <location>
        <begin position="330"/>
        <end position="353"/>
    </location>
</feature>
<feature type="compositionally biased region" description="Acidic residues" evidence="1">
    <location>
        <begin position="494"/>
        <end position="508"/>
    </location>
</feature>
<comment type="caution">
    <text evidence="2">The sequence shown here is derived from an EMBL/GenBank/DDBJ whole genome shotgun (WGS) entry which is preliminary data.</text>
</comment>
<feature type="compositionally biased region" description="Polar residues" evidence="1">
    <location>
        <begin position="513"/>
        <end position="526"/>
    </location>
</feature>
<feature type="compositionally biased region" description="Polar residues" evidence="1">
    <location>
        <begin position="684"/>
        <end position="701"/>
    </location>
</feature>
<proteinExistence type="predicted"/>
<dbReference type="PANTHER" id="PTHR33621">
    <property type="entry name" value="ASPARTIC/GLUTAMIC ACID-RICH PROTEIN"/>
    <property type="match status" value="1"/>
</dbReference>
<dbReference type="EMBL" id="JBBPBN010000003">
    <property type="protein sequence ID" value="KAK9043638.1"/>
    <property type="molecule type" value="Genomic_DNA"/>
</dbReference>
<protein>
    <submittedName>
        <fullName evidence="2">Uncharacterized protein</fullName>
    </submittedName>
</protein>
<dbReference type="PANTHER" id="PTHR33621:SF2">
    <property type="entry name" value="RIBOSOMAL L1 DOMAIN-CONTAINING PROTEIN"/>
    <property type="match status" value="1"/>
</dbReference>
<feature type="compositionally biased region" description="Acidic residues" evidence="1">
    <location>
        <begin position="459"/>
        <end position="471"/>
    </location>
</feature>
<dbReference type="Proteomes" id="UP001396334">
    <property type="component" value="Unassembled WGS sequence"/>
</dbReference>
<feature type="region of interest" description="Disordered" evidence="1">
    <location>
        <begin position="677"/>
        <end position="709"/>
    </location>
</feature>
<feature type="compositionally biased region" description="Basic and acidic residues" evidence="1">
    <location>
        <begin position="330"/>
        <end position="342"/>
    </location>
</feature>
<evidence type="ECO:0000256" key="1">
    <source>
        <dbReference type="SAM" id="MobiDB-lite"/>
    </source>
</evidence>
<keyword evidence="3" id="KW-1185">Reference proteome</keyword>
<evidence type="ECO:0000313" key="2">
    <source>
        <dbReference type="EMBL" id="KAK9043638.1"/>
    </source>
</evidence>
<sequence>MDFHSLTRKELQFLCKKNKIPANITNVAMADALKALELVEGLEELQNQSQSPEKTVNKEILGTVTRTSTRRKPSKDEHQSTQSTIRTRKSARKTTGVEENKNLNVPEIEVKDQRKSDVTETPLPSGRRRPGVESTRSRVKDLKEGSLQRVYGTRQSVRLLEKSMAGLCIKESEKKPVKVDEMVEGEDGSNTSQSGKFLCVEWIWDSKFQVFDLIISFAGATLELPLARNLSASLEDERELEADVEENSKCVSVESDETDEKLIPENDSYNGKSNEMTDEPEGEDKVADDPNGIIDPKGSEGNAVSEELVADEGDDVAVSNDAYDIKNLNEKLEADETNHVADETNNEDEGSVVDETISIEVPVANAEAVPEEVADDVTILPKAEELANGEVSQNVPILPAEGQIDSSAEKENEESKGDDTFLGNSDIDDDTASDCKSLAEEHADAQSVPNLPAEKGNEQSDDDSDIDDDTGSDSKSLADELQEEVSCEQKAEESESSSDDGEESDAGDEAFLGNSNINYDTGSDSKSLAEDPMTNMVDANVTEAETIPVSSFHSAPQSVADDVAQKVVNYGGSEALIDVCVKPAEEFAEMAPVSKSETITTTMPPSSPLKAEFLLPSESSDKIQTTLANVTQVLDNVDKENTVEKELELQKLEGLSLRQLKKLNKMFKKLDITETIKNKEDNKQPSGKSRTALQNLPQNSMKSEDVKQN</sequence>
<name>A0ABR2U1M6_9ROSI</name>
<accession>A0ABR2U1M6</accession>
<feature type="region of interest" description="Disordered" evidence="1">
    <location>
        <begin position="385"/>
        <end position="539"/>
    </location>
</feature>
<feature type="region of interest" description="Disordered" evidence="1">
    <location>
        <begin position="239"/>
        <end position="304"/>
    </location>
</feature>
<evidence type="ECO:0000313" key="3">
    <source>
        <dbReference type="Proteomes" id="UP001396334"/>
    </source>
</evidence>